<dbReference type="AlphaFoldDB" id="A0A9P1J2J4"/>
<evidence type="ECO:0000256" key="1">
    <source>
        <dbReference type="SAM" id="SignalP"/>
    </source>
</evidence>
<comment type="caution">
    <text evidence="2">The sequence shown here is derived from an EMBL/GenBank/DDBJ whole genome shotgun (WGS) entry which is preliminary data.</text>
</comment>
<feature type="signal peptide" evidence="1">
    <location>
        <begin position="1"/>
        <end position="23"/>
    </location>
</feature>
<dbReference type="Proteomes" id="UP001152747">
    <property type="component" value="Unassembled WGS sequence"/>
</dbReference>
<dbReference type="EMBL" id="CANHGI010000006">
    <property type="protein sequence ID" value="CAI5455512.1"/>
    <property type="molecule type" value="Genomic_DNA"/>
</dbReference>
<keyword evidence="3" id="KW-1185">Reference proteome</keyword>
<evidence type="ECO:0000313" key="2">
    <source>
        <dbReference type="EMBL" id="CAI5455512.1"/>
    </source>
</evidence>
<dbReference type="OrthoDB" id="5791451at2759"/>
<feature type="chain" id="PRO_5040470451" evidence="1">
    <location>
        <begin position="24"/>
        <end position="334"/>
    </location>
</feature>
<evidence type="ECO:0000313" key="3">
    <source>
        <dbReference type="Proteomes" id="UP001152747"/>
    </source>
</evidence>
<keyword evidence="1" id="KW-0732">Signal</keyword>
<name>A0A9P1J2J4_9PELO</name>
<protein>
    <submittedName>
        <fullName evidence="2">Uncharacterized protein</fullName>
    </submittedName>
</protein>
<accession>A0A9P1J2J4</accession>
<organism evidence="2 3">
    <name type="scientific">Caenorhabditis angaria</name>
    <dbReference type="NCBI Taxonomy" id="860376"/>
    <lineage>
        <taxon>Eukaryota</taxon>
        <taxon>Metazoa</taxon>
        <taxon>Ecdysozoa</taxon>
        <taxon>Nematoda</taxon>
        <taxon>Chromadorea</taxon>
        <taxon>Rhabditida</taxon>
        <taxon>Rhabditina</taxon>
        <taxon>Rhabditomorpha</taxon>
        <taxon>Rhabditoidea</taxon>
        <taxon>Rhabditidae</taxon>
        <taxon>Peloderinae</taxon>
        <taxon>Caenorhabditis</taxon>
    </lineage>
</organism>
<proteinExistence type="predicted"/>
<reference evidence="2" key="1">
    <citation type="submission" date="2022-11" db="EMBL/GenBank/DDBJ databases">
        <authorList>
            <person name="Kikuchi T."/>
        </authorList>
    </citation>
    <scope>NUCLEOTIDE SEQUENCE</scope>
    <source>
        <strain evidence="2">PS1010</strain>
    </source>
</reference>
<sequence length="334" mass="38102">MSSLSIILLSTTLFLLLSCFIEAKVSPYIIYEKLPIEKLQQARQYGARAYKDFLRATENATSRERMNVYEDYFMQCNNLGHESAVSMFDHVYNTKLTKDMKLLLTLGFNSFAARFASMNPTVFEQGLVQLCEKYEMQLQCQLGFGESRTSIYWRIEDLKNTDGNLRILLDRQCPQPDADNSIYPCFSTNVDQYTKPCYQEMLAYNYTRYSAGRRIARIHIRASKQIADLTKNKDLENDDDQFLTMKEHVQTVFGRALGSIAEIEGEKCDALDRVLNCVLPKVEAKCGVDAVEVMKSSILVGYLSTQRREPLASQFVGFAVDPSPKCQALHPNIV</sequence>
<gene>
    <name evidence="2" type="ORF">CAMP_LOCUS18149</name>
</gene>